<keyword evidence="3" id="KW-1185">Reference proteome</keyword>
<comment type="caution">
    <text evidence="2">The sequence shown here is derived from an EMBL/GenBank/DDBJ whole genome shotgun (WGS) entry which is preliminary data.</text>
</comment>
<evidence type="ECO:0000313" key="2">
    <source>
        <dbReference type="EMBL" id="KAK0653120.1"/>
    </source>
</evidence>
<feature type="region of interest" description="Disordered" evidence="1">
    <location>
        <begin position="22"/>
        <end position="42"/>
    </location>
</feature>
<dbReference type="Gene3D" id="3.90.640.10">
    <property type="entry name" value="Actin, Chain A, domain 4"/>
    <property type="match status" value="1"/>
</dbReference>
<dbReference type="InterPro" id="IPR043129">
    <property type="entry name" value="ATPase_NBD"/>
</dbReference>
<protein>
    <submittedName>
        <fullName evidence="2">Uncharacterized protein</fullName>
    </submittedName>
</protein>
<dbReference type="AlphaFoldDB" id="A0AA40CVJ2"/>
<dbReference type="PANTHER" id="PTHR42749:SF8">
    <property type="entry name" value="HSP70 FAMILY PROTEIN (AFU_ORTHOLOGUE AFUA_3G13740)"/>
    <property type="match status" value="1"/>
</dbReference>
<feature type="region of interest" description="Disordered" evidence="1">
    <location>
        <begin position="173"/>
        <end position="194"/>
    </location>
</feature>
<dbReference type="CDD" id="cd10170">
    <property type="entry name" value="ASKHA_NBD_HSP70"/>
    <property type="match status" value="1"/>
</dbReference>
<reference evidence="2" key="1">
    <citation type="submission" date="2023-06" db="EMBL/GenBank/DDBJ databases">
        <title>Genome-scale phylogeny and comparative genomics of the fungal order Sordariales.</title>
        <authorList>
            <consortium name="Lawrence Berkeley National Laboratory"/>
            <person name="Hensen N."/>
            <person name="Bonometti L."/>
            <person name="Westerberg I."/>
            <person name="Brannstrom I.O."/>
            <person name="Guillou S."/>
            <person name="Cros-Aarteil S."/>
            <person name="Calhoun S."/>
            <person name="Haridas S."/>
            <person name="Kuo A."/>
            <person name="Mondo S."/>
            <person name="Pangilinan J."/>
            <person name="Riley R."/>
            <person name="Labutti K."/>
            <person name="Andreopoulos B."/>
            <person name="Lipzen A."/>
            <person name="Chen C."/>
            <person name="Yanf M."/>
            <person name="Daum C."/>
            <person name="Ng V."/>
            <person name="Clum A."/>
            <person name="Steindorff A."/>
            <person name="Ohm R."/>
            <person name="Martin F."/>
            <person name="Silar P."/>
            <person name="Natvig D."/>
            <person name="Lalanne C."/>
            <person name="Gautier V."/>
            <person name="Ament-Velasquez S.L."/>
            <person name="Kruys A."/>
            <person name="Hutchinson M.I."/>
            <person name="Powell A.J."/>
            <person name="Barry K."/>
            <person name="Miller A.N."/>
            <person name="Grigoriev I.V."/>
            <person name="Debuchy R."/>
            <person name="Gladieux P."/>
            <person name="Thoren M.H."/>
            <person name="Johannesson H."/>
        </authorList>
    </citation>
    <scope>NUCLEOTIDE SEQUENCE</scope>
    <source>
        <strain evidence="2">SMH2532-1</strain>
    </source>
</reference>
<dbReference type="Gene3D" id="3.30.420.40">
    <property type="match status" value="2"/>
</dbReference>
<evidence type="ECO:0000313" key="3">
    <source>
        <dbReference type="Proteomes" id="UP001174936"/>
    </source>
</evidence>
<evidence type="ECO:0000256" key="1">
    <source>
        <dbReference type="SAM" id="MobiDB-lite"/>
    </source>
</evidence>
<name>A0AA40CVJ2_9PEZI</name>
<dbReference type="EMBL" id="JAULSV010000002">
    <property type="protein sequence ID" value="KAK0653120.1"/>
    <property type="molecule type" value="Genomic_DNA"/>
</dbReference>
<dbReference type="PANTHER" id="PTHR42749">
    <property type="entry name" value="CELL SHAPE-DETERMINING PROTEIN MREB"/>
    <property type="match status" value="1"/>
</dbReference>
<accession>A0AA40CVJ2</accession>
<dbReference type="SUPFAM" id="SSF53067">
    <property type="entry name" value="Actin-like ATPase domain"/>
    <property type="match status" value="2"/>
</dbReference>
<sequence>MSISRASTETVGRGDMAARFRPRRVAGTLGPEGVPEHLLRDPSLDPNSAKRLIVAVDFGTTYSAVAYVALEEGEDPAYLDPSRICTVRNFPDDATFGNLDDQMRSEVPTEVIYPLDRHFRDKIAKGPASWNQLEEHGDREADHDVDLYDFDEGDEWLPFEREQPGRHGFQDDSGLAVFGQQGNDGHDPGQMETDEDNSFRWGYAAHEAWGRSATHAGANSKPLSRFKLLLDQSARTESIRADLWRTLDELKVKRVISKPLDVIVDFLASLLRHAKSGIENAGFDDSYRREMVLCVPAIWTQKACRDMQGALGKAMAMAGFPGVDTETNTIDNFFIVSEPEAAAAFVLTNERDISPEDTFVLLDAGGGTVDANTYTVSTATPLRLTKEVVEPGGGLHGSSYINQGFRQLLWDKLRNERYLNTEENTIRGCIEKIIINDFEYKLKRSFDCYTARGVKYFDLPGLRPNKDKNFGRGSFQIPVREIQAIFLERLEGIGHIMEQQIQAALGKDIKVEKVVLIGGFAGSISLRRYLQDRLKKFCREKNYPLPQLLCPNNTATAVARGAVLRAFNKERGPARHARTSYGVLRTEPYGDFPEEHSEANWTWDKHDGMAYVKGTIDWVFKLGQVVQPVWTCREFTCRHTFDYSPHAKLICLDLLYASDKSTESHYQLKHPKNAGAEKVGEIEVDFTFLRERGLIRPVKASVDAKGRTIGKRHYRVDYTMLIKIVDRDLQCFAIFQGKVMEKCKINIASAFRPGVK</sequence>
<organism evidence="2 3">
    <name type="scientific">Cercophora newfieldiana</name>
    <dbReference type="NCBI Taxonomy" id="92897"/>
    <lineage>
        <taxon>Eukaryota</taxon>
        <taxon>Fungi</taxon>
        <taxon>Dikarya</taxon>
        <taxon>Ascomycota</taxon>
        <taxon>Pezizomycotina</taxon>
        <taxon>Sordariomycetes</taxon>
        <taxon>Sordariomycetidae</taxon>
        <taxon>Sordariales</taxon>
        <taxon>Lasiosphaeriaceae</taxon>
        <taxon>Cercophora</taxon>
    </lineage>
</organism>
<proteinExistence type="predicted"/>
<gene>
    <name evidence="2" type="ORF">B0T16DRAFT_407468</name>
</gene>
<dbReference type="Proteomes" id="UP001174936">
    <property type="component" value="Unassembled WGS sequence"/>
</dbReference>